<organism evidence="1 2">
    <name type="scientific">Qipengyuania pelagi</name>
    <dbReference type="NCBI Taxonomy" id="994320"/>
    <lineage>
        <taxon>Bacteria</taxon>
        <taxon>Pseudomonadati</taxon>
        <taxon>Pseudomonadota</taxon>
        <taxon>Alphaproteobacteria</taxon>
        <taxon>Sphingomonadales</taxon>
        <taxon>Erythrobacteraceae</taxon>
        <taxon>Qipengyuania</taxon>
    </lineage>
</organism>
<sequence length="169" mass="17727">MFVIAELSSASALGKVKIRNMSSGGAMVEGPALPMPSAQCRILRGTLELEGEIVWVAGNRAGIRFNGTAHVAEWLPNAGRSQTDVDRVVAAAKSGAMPSDDRFPSPGVAAPAPLMSRVVDANHAASVADQLEELADALSGDMDVVSRHMGKLQALDLAVQTLRKLADQR</sequence>
<comment type="caution">
    <text evidence="1">The sequence shown here is derived from an EMBL/GenBank/DDBJ whole genome shotgun (WGS) entry which is preliminary data.</text>
</comment>
<evidence type="ECO:0000313" key="2">
    <source>
        <dbReference type="Proteomes" id="UP000430272"/>
    </source>
</evidence>
<dbReference type="AlphaFoldDB" id="A0A844Y7X8"/>
<dbReference type="Proteomes" id="UP000430272">
    <property type="component" value="Unassembled WGS sequence"/>
</dbReference>
<accession>A0A844Y7X8</accession>
<reference evidence="1 2" key="1">
    <citation type="submission" date="2019-12" db="EMBL/GenBank/DDBJ databases">
        <title>Genomic-based taxomic classification of the family Erythrobacteraceae.</title>
        <authorList>
            <person name="Xu L."/>
        </authorList>
    </citation>
    <scope>NUCLEOTIDE SEQUENCE [LARGE SCALE GENOMIC DNA]</scope>
    <source>
        <strain evidence="1 2">JCM 17468</strain>
    </source>
</reference>
<dbReference type="OrthoDB" id="7569417at2"/>
<proteinExistence type="predicted"/>
<evidence type="ECO:0008006" key="3">
    <source>
        <dbReference type="Google" id="ProtNLM"/>
    </source>
</evidence>
<gene>
    <name evidence="1" type="ORF">GRI47_09575</name>
</gene>
<protein>
    <recommendedName>
        <fullName evidence="3">PilZ domain-containing protein</fullName>
    </recommendedName>
</protein>
<dbReference type="EMBL" id="WTYD01000001">
    <property type="protein sequence ID" value="MXO54255.1"/>
    <property type="molecule type" value="Genomic_DNA"/>
</dbReference>
<name>A0A844Y7X8_9SPHN</name>
<dbReference type="SUPFAM" id="SSF141371">
    <property type="entry name" value="PilZ domain-like"/>
    <property type="match status" value="1"/>
</dbReference>
<keyword evidence="2" id="KW-1185">Reference proteome</keyword>
<evidence type="ECO:0000313" key="1">
    <source>
        <dbReference type="EMBL" id="MXO54255.1"/>
    </source>
</evidence>